<dbReference type="RefSeq" id="WP_093848832.1">
    <property type="nucleotide sequence ID" value="NZ_FOSG01000004.1"/>
</dbReference>
<sequence length="107" mass="11541">MSTRRRIAAGWAVLCLAGLAATSALEAESSADTPSSPDRESAPADTRTVDCRELADDVARARAEAERGRHEALDPSASPVRPNTTLRSMLVPRECADEFEDRGLMTR</sequence>
<protein>
    <recommendedName>
        <fullName evidence="5">Secreted protein</fullName>
    </recommendedName>
</protein>
<evidence type="ECO:0000313" key="3">
    <source>
        <dbReference type="EMBL" id="SFK22969.1"/>
    </source>
</evidence>
<evidence type="ECO:0000313" key="4">
    <source>
        <dbReference type="Proteomes" id="UP000198928"/>
    </source>
</evidence>
<feature type="region of interest" description="Disordered" evidence="1">
    <location>
        <begin position="25"/>
        <end position="92"/>
    </location>
</feature>
<keyword evidence="2" id="KW-0732">Signal</keyword>
<dbReference type="Proteomes" id="UP000198928">
    <property type="component" value="Unassembled WGS sequence"/>
</dbReference>
<feature type="compositionally biased region" description="Basic and acidic residues" evidence="1">
    <location>
        <begin position="37"/>
        <end position="73"/>
    </location>
</feature>
<feature type="chain" id="PRO_5011504524" description="Secreted protein" evidence="2">
    <location>
        <begin position="27"/>
        <end position="107"/>
    </location>
</feature>
<gene>
    <name evidence="3" type="ORF">SAMN05192584_104326</name>
</gene>
<reference evidence="4" key="1">
    <citation type="submission" date="2016-10" db="EMBL/GenBank/DDBJ databases">
        <authorList>
            <person name="Varghese N."/>
            <person name="Submissions S."/>
        </authorList>
    </citation>
    <scope>NUCLEOTIDE SEQUENCE [LARGE SCALE GENOMIC DNA]</scope>
    <source>
        <strain evidence="4">PL19</strain>
    </source>
</reference>
<evidence type="ECO:0000256" key="1">
    <source>
        <dbReference type="SAM" id="MobiDB-lite"/>
    </source>
</evidence>
<proteinExistence type="predicted"/>
<evidence type="ECO:0008006" key="5">
    <source>
        <dbReference type="Google" id="ProtNLM"/>
    </source>
</evidence>
<accession>A0A1I3XUJ3</accession>
<dbReference type="OrthoDB" id="4292578at2"/>
<feature type="signal peptide" evidence="2">
    <location>
        <begin position="1"/>
        <end position="26"/>
    </location>
</feature>
<evidence type="ECO:0000256" key="2">
    <source>
        <dbReference type="SAM" id="SignalP"/>
    </source>
</evidence>
<dbReference type="AlphaFoldDB" id="A0A1I3XUJ3"/>
<dbReference type="EMBL" id="FOSG01000004">
    <property type="protein sequence ID" value="SFK22969.1"/>
    <property type="molecule type" value="Genomic_DNA"/>
</dbReference>
<name>A0A1I3XUJ3_9ACTN</name>
<keyword evidence="4" id="KW-1185">Reference proteome</keyword>
<organism evidence="3 4">
    <name type="scientific">Streptomyces pini</name>
    <dbReference type="NCBI Taxonomy" id="1520580"/>
    <lineage>
        <taxon>Bacteria</taxon>
        <taxon>Bacillati</taxon>
        <taxon>Actinomycetota</taxon>
        <taxon>Actinomycetes</taxon>
        <taxon>Kitasatosporales</taxon>
        <taxon>Streptomycetaceae</taxon>
        <taxon>Streptomyces</taxon>
    </lineage>
</organism>